<dbReference type="InterPro" id="IPR050168">
    <property type="entry name" value="AAA_ATPase_domain"/>
</dbReference>
<gene>
    <name evidence="4" type="primary">LOC102808804</name>
</gene>
<evidence type="ECO:0000313" key="3">
    <source>
        <dbReference type="Proteomes" id="UP000694865"/>
    </source>
</evidence>
<dbReference type="PANTHER" id="PTHR23077">
    <property type="entry name" value="AAA-FAMILY ATPASE"/>
    <property type="match status" value="1"/>
</dbReference>
<dbReference type="Gene3D" id="1.10.8.60">
    <property type="match status" value="2"/>
</dbReference>
<comment type="similarity">
    <text evidence="1">Belongs to the AAA ATPase family.</text>
</comment>
<dbReference type="PANTHER" id="PTHR23077:SF194">
    <property type="entry name" value="ATPASE FAMILY GENE 2 PROTEIN HOMOLOG B"/>
    <property type="match status" value="1"/>
</dbReference>
<protein>
    <submittedName>
        <fullName evidence="4">Spermatogenesis-associated protein 5-like protein 1-like</fullName>
    </submittedName>
</protein>
<dbReference type="PROSITE" id="PS00674">
    <property type="entry name" value="AAA"/>
    <property type="match status" value="1"/>
</dbReference>
<keyword evidence="3" id="KW-1185">Reference proteome</keyword>
<dbReference type="RefSeq" id="XP_006821251.1">
    <property type="nucleotide sequence ID" value="XM_006821188.1"/>
</dbReference>
<keyword evidence="1" id="KW-0067">ATP-binding</keyword>
<organism evidence="3 4">
    <name type="scientific">Saccoglossus kowalevskii</name>
    <name type="common">Acorn worm</name>
    <dbReference type="NCBI Taxonomy" id="10224"/>
    <lineage>
        <taxon>Eukaryota</taxon>
        <taxon>Metazoa</taxon>
        <taxon>Hemichordata</taxon>
        <taxon>Enteropneusta</taxon>
        <taxon>Harrimaniidae</taxon>
        <taxon>Saccoglossus</taxon>
    </lineage>
</organism>
<dbReference type="InterPro" id="IPR003960">
    <property type="entry name" value="ATPase_AAA_CS"/>
</dbReference>
<dbReference type="Proteomes" id="UP000694865">
    <property type="component" value="Unplaced"/>
</dbReference>
<dbReference type="InterPro" id="IPR003593">
    <property type="entry name" value="AAA+_ATPase"/>
</dbReference>
<dbReference type="InterPro" id="IPR041569">
    <property type="entry name" value="AAA_lid_3"/>
</dbReference>
<name>A0ABM0MML0_SACKO</name>
<feature type="non-terminal residue" evidence="4">
    <location>
        <position position="346"/>
    </location>
</feature>
<dbReference type="Pfam" id="PF17862">
    <property type="entry name" value="AAA_lid_3"/>
    <property type="match status" value="2"/>
</dbReference>
<proteinExistence type="inferred from homology"/>
<reference evidence="4" key="1">
    <citation type="submission" date="2025-08" db="UniProtKB">
        <authorList>
            <consortium name="RefSeq"/>
        </authorList>
    </citation>
    <scope>IDENTIFICATION</scope>
    <source>
        <tissue evidence="4">Testes</tissue>
    </source>
</reference>
<keyword evidence="1" id="KW-0547">Nucleotide-binding</keyword>
<accession>A0ABM0MML0</accession>
<evidence type="ECO:0000256" key="1">
    <source>
        <dbReference type="RuleBase" id="RU003651"/>
    </source>
</evidence>
<dbReference type="SUPFAM" id="SSF52540">
    <property type="entry name" value="P-loop containing nucleoside triphosphate hydrolases"/>
    <property type="match status" value="2"/>
</dbReference>
<dbReference type="Gene3D" id="3.40.50.300">
    <property type="entry name" value="P-loop containing nucleotide triphosphate hydrolases"/>
    <property type="match status" value="1"/>
</dbReference>
<sequence>MGQRRDILAVHVNSLNIAQDVSLDMLAEITHGYVGADFAALCREASFMAIEKLNPQFAKVGSAVVVTMSDFKSAMNRITPSVQRGSDVFVDFNPISWQNIGGLEEVKAQLKQAVEWPMKHPKSFIRLGIHHPKGVLLYGPPGCCKTTLVRAAATACNAAFLSINAAQLYSPFVGDSEKTIAQVFHQARLCAPAILFLDELDTIVGKRSMESGHGNSVHERVLSALLNEMDGIGTTLQERRDPEKRMMEGELHDNVGISHMEHYEITDNNVLVVGATNRPDLLDSALLRPGRMDRIIYVPPPDSQTRHQILRVHTRHSPLATDVNLQEISAKTELYSGADLENLCRE</sequence>
<dbReference type="InterPro" id="IPR003959">
    <property type="entry name" value="ATPase_AAA_core"/>
</dbReference>
<dbReference type="SMART" id="SM00382">
    <property type="entry name" value="AAA"/>
    <property type="match status" value="1"/>
</dbReference>
<dbReference type="InterPro" id="IPR027417">
    <property type="entry name" value="P-loop_NTPase"/>
</dbReference>
<feature type="domain" description="AAA+ ATPase" evidence="2">
    <location>
        <begin position="131"/>
        <end position="302"/>
    </location>
</feature>
<dbReference type="GeneID" id="102808804"/>
<evidence type="ECO:0000259" key="2">
    <source>
        <dbReference type="SMART" id="SM00382"/>
    </source>
</evidence>
<evidence type="ECO:0000313" key="4">
    <source>
        <dbReference type="RefSeq" id="XP_006821251.1"/>
    </source>
</evidence>
<dbReference type="Pfam" id="PF00004">
    <property type="entry name" value="AAA"/>
    <property type="match status" value="1"/>
</dbReference>